<reference evidence="2" key="2">
    <citation type="journal article" date="2021" name="PeerJ">
        <title>Extensive microbial diversity within the chicken gut microbiome revealed by metagenomics and culture.</title>
        <authorList>
            <person name="Gilroy R."/>
            <person name="Ravi A."/>
            <person name="Getino M."/>
            <person name="Pursley I."/>
            <person name="Horton D.L."/>
            <person name="Alikhan N.F."/>
            <person name="Baker D."/>
            <person name="Gharbi K."/>
            <person name="Hall N."/>
            <person name="Watson M."/>
            <person name="Adriaenssens E.M."/>
            <person name="Foster-Nyarko E."/>
            <person name="Jarju S."/>
            <person name="Secka A."/>
            <person name="Antonio M."/>
            <person name="Oren A."/>
            <person name="Chaudhuri R.R."/>
            <person name="La Ragione R."/>
            <person name="Hildebrand F."/>
            <person name="Pallen M.J."/>
        </authorList>
    </citation>
    <scope>NUCLEOTIDE SEQUENCE</scope>
    <source>
        <strain evidence="2">F1-3629</strain>
    </source>
</reference>
<organism evidence="2 3">
    <name type="scientific">Candidatus Cryptobacteroides gallistercoris</name>
    <dbReference type="NCBI Taxonomy" id="2840765"/>
    <lineage>
        <taxon>Bacteria</taxon>
        <taxon>Pseudomonadati</taxon>
        <taxon>Bacteroidota</taxon>
        <taxon>Bacteroidia</taxon>
        <taxon>Bacteroidales</taxon>
        <taxon>Candidatus Cryptobacteroides</taxon>
    </lineage>
</organism>
<gene>
    <name evidence="2" type="ORF">IAC07_07080</name>
</gene>
<sequence>MAGGAGTRFWPISRTARPKQFLDIAGTGKTFLRYTYERFAKIIPPENIIVVTTERYADLTREQLPELLPENLLAEPYGRDTAPCIAYATYSLLKRNPDATMVVSPADHLIMDEDRFRTTILDALDYASRTDVLMTLGIRPAKPDSNYGYIQAVGGKAAFEKDEPMPVKTFTEKPDPALAKVFFDSGEFFWNAGIFAWNARTIKQELEKYLPEVTRLFSGWENVFGTPVEKEFISRAYSDCIRISIDYGVMEKTDCAWIYPARFGWADIGNWEALYSHYDGKDNHGNAFVSGEKLSDGNSDLLVYSKNKGKLMAIKGLHNYMVIDTDDVLLVCPKDNREFKDFIAGIAMPDYEDFR</sequence>
<dbReference type="GO" id="GO:0004475">
    <property type="term" value="F:mannose-1-phosphate guanylyltransferase (GTP) activity"/>
    <property type="evidence" value="ECO:0007669"/>
    <property type="project" value="InterPro"/>
</dbReference>
<dbReference type="SUPFAM" id="SSF53448">
    <property type="entry name" value="Nucleotide-diphospho-sugar transferases"/>
    <property type="match status" value="1"/>
</dbReference>
<evidence type="ECO:0000313" key="3">
    <source>
        <dbReference type="Proteomes" id="UP000771749"/>
    </source>
</evidence>
<keyword evidence="2" id="KW-0808">Transferase</keyword>
<dbReference type="Proteomes" id="UP000771749">
    <property type="component" value="Unassembled WGS sequence"/>
</dbReference>
<dbReference type="InterPro" id="IPR051161">
    <property type="entry name" value="Mannose-6P_isomerase_type2"/>
</dbReference>
<dbReference type="InterPro" id="IPR005835">
    <property type="entry name" value="NTP_transferase_dom"/>
</dbReference>
<name>A0A940IH04_9BACT</name>
<dbReference type="Pfam" id="PF00483">
    <property type="entry name" value="NTP_transferase"/>
    <property type="match status" value="1"/>
</dbReference>
<dbReference type="InterPro" id="IPR049577">
    <property type="entry name" value="GMPP_N"/>
</dbReference>
<dbReference type="EMBL" id="JADIMJ010000106">
    <property type="protein sequence ID" value="MBO8454464.1"/>
    <property type="molecule type" value="Genomic_DNA"/>
</dbReference>
<feature type="domain" description="Nucleotidyl transferase" evidence="1">
    <location>
        <begin position="1"/>
        <end position="276"/>
    </location>
</feature>
<accession>A0A940IH04</accession>
<dbReference type="Gene3D" id="3.90.550.10">
    <property type="entry name" value="Spore Coat Polysaccharide Biosynthesis Protein SpsA, Chain A"/>
    <property type="match status" value="1"/>
</dbReference>
<dbReference type="CDD" id="cd02509">
    <property type="entry name" value="GDP-M1P_Guanylyltransferase"/>
    <property type="match status" value="1"/>
</dbReference>
<evidence type="ECO:0000313" key="2">
    <source>
        <dbReference type="EMBL" id="MBO8454464.1"/>
    </source>
</evidence>
<protein>
    <submittedName>
        <fullName evidence="2">Mannose-1-phosphate guanylyltransferase</fullName>
    </submittedName>
</protein>
<reference evidence="2" key="1">
    <citation type="submission" date="2020-10" db="EMBL/GenBank/DDBJ databases">
        <authorList>
            <person name="Gilroy R."/>
        </authorList>
    </citation>
    <scope>NUCLEOTIDE SEQUENCE</scope>
    <source>
        <strain evidence="2">F1-3629</strain>
    </source>
</reference>
<comment type="caution">
    <text evidence="2">The sequence shown here is derived from an EMBL/GenBank/DDBJ whole genome shotgun (WGS) entry which is preliminary data.</text>
</comment>
<keyword evidence="2" id="KW-0548">Nucleotidyltransferase</keyword>
<proteinExistence type="predicted"/>
<dbReference type="AlphaFoldDB" id="A0A940IH04"/>
<dbReference type="PANTHER" id="PTHR46390">
    <property type="entry name" value="MANNOSE-1-PHOSPHATE GUANYLYLTRANSFERASE"/>
    <property type="match status" value="1"/>
</dbReference>
<evidence type="ECO:0000259" key="1">
    <source>
        <dbReference type="Pfam" id="PF00483"/>
    </source>
</evidence>
<dbReference type="PANTHER" id="PTHR46390:SF1">
    <property type="entry name" value="MANNOSE-1-PHOSPHATE GUANYLYLTRANSFERASE"/>
    <property type="match status" value="1"/>
</dbReference>
<dbReference type="InterPro" id="IPR029044">
    <property type="entry name" value="Nucleotide-diphossugar_trans"/>
</dbReference>
<dbReference type="SUPFAM" id="SSF159283">
    <property type="entry name" value="Guanosine diphospho-D-mannose pyrophosphorylase/mannose-6-phosphate isomerase linker domain"/>
    <property type="match status" value="1"/>
</dbReference>
<dbReference type="GO" id="GO:0009298">
    <property type="term" value="P:GDP-mannose biosynthetic process"/>
    <property type="evidence" value="ECO:0007669"/>
    <property type="project" value="TreeGrafter"/>
</dbReference>